<feature type="domain" description="Bacterial Ig-like" evidence="3">
    <location>
        <begin position="2064"/>
        <end position="2157"/>
    </location>
</feature>
<dbReference type="PROSITE" id="PS00330">
    <property type="entry name" value="HEMOLYSIN_CALCIUM"/>
    <property type="match status" value="3"/>
</dbReference>
<feature type="domain" description="Bacterial Ig-like" evidence="3">
    <location>
        <begin position="2876"/>
        <end position="2969"/>
    </location>
</feature>
<dbReference type="SUPFAM" id="SSF51120">
    <property type="entry name" value="beta-Roll"/>
    <property type="match status" value="2"/>
</dbReference>
<dbReference type="InterPro" id="IPR018511">
    <property type="entry name" value="Hemolysin-typ_Ca-bd_CS"/>
</dbReference>
<feature type="domain" description="Bacterial Ig-like" evidence="3">
    <location>
        <begin position="3586"/>
        <end position="3675"/>
    </location>
</feature>
<dbReference type="InterPro" id="IPR013783">
    <property type="entry name" value="Ig-like_fold"/>
</dbReference>
<evidence type="ECO:0000313" key="4">
    <source>
        <dbReference type="EMBL" id="NGZ83497.1"/>
    </source>
</evidence>
<feature type="domain" description="Bacterial Ig-like" evidence="3">
    <location>
        <begin position="3181"/>
        <end position="3275"/>
    </location>
</feature>
<dbReference type="InterPro" id="IPR025282">
    <property type="entry name" value="DUF4214"/>
</dbReference>
<dbReference type="Pfam" id="PF19078">
    <property type="entry name" value="Big_12"/>
    <property type="match status" value="18"/>
</dbReference>
<feature type="domain" description="Bacterial Ig-like" evidence="3">
    <location>
        <begin position="2266"/>
        <end position="2357"/>
    </location>
</feature>
<dbReference type="InterPro" id="IPR025592">
    <property type="entry name" value="DUF4347"/>
</dbReference>
<dbReference type="Gene3D" id="2.60.40.10">
    <property type="entry name" value="Immunoglobulins"/>
    <property type="match status" value="10"/>
</dbReference>
<feature type="domain" description="Bacterial Ig-like" evidence="3">
    <location>
        <begin position="1654"/>
        <end position="1750"/>
    </location>
</feature>
<feature type="domain" description="Bacterial Ig-like" evidence="3">
    <location>
        <begin position="1452"/>
        <end position="1549"/>
    </location>
</feature>
<evidence type="ECO:0000259" key="3">
    <source>
        <dbReference type="Pfam" id="PF19078"/>
    </source>
</evidence>
<dbReference type="Proteomes" id="UP000666369">
    <property type="component" value="Unassembled WGS sequence"/>
</dbReference>
<dbReference type="Pfam" id="PF14252">
    <property type="entry name" value="DUF4347"/>
    <property type="match status" value="1"/>
</dbReference>
<dbReference type="PRINTS" id="PR00313">
    <property type="entry name" value="CABNDNGRPT"/>
</dbReference>
<dbReference type="InterPro" id="IPR001343">
    <property type="entry name" value="Hemolysn_Ca-bd"/>
</dbReference>
<dbReference type="InterPro" id="IPR011049">
    <property type="entry name" value="Serralysin-like_metalloprot_C"/>
</dbReference>
<organism evidence="4 5">
    <name type="scientific">Duganella aceris</name>
    <dbReference type="NCBI Taxonomy" id="2703883"/>
    <lineage>
        <taxon>Bacteria</taxon>
        <taxon>Pseudomonadati</taxon>
        <taxon>Pseudomonadota</taxon>
        <taxon>Betaproteobacteria</taxon>
        <taxon>Burkholderiales</taxon>
        <taxon>Oxalobacteraceae</taxon>
        <taxon>Telluria group</taxon>
        <taxon>Duganella</taxon>
    </lineage>
</organism>
<reference evidence="5" key="1">
    <citation type="submission" date="2023-07" db="EMBL/GenBank/DDBJ databases">
        <title>Duganella aceri sp. nov., isolated from tree sap.</title>
        <authorList>
            <person name="Kim I.S."/>
        </authorList>
    </citation>
    <scope>NUCLEOTIDE SEQUENCE [LARGE SCALE GENOMIC DNA]</scope>
    <source>
        <strain evidence="5">SAP-35</strain>
    </source>
</reference>
<dbReference type="PANTHER" id="PTHR34677">
    <property type="match status" value="1"/>
</dbReference>
<gene>
    <name evidence="4" type="ORF">GW587_04370</name>
</gene>
<dbReference type="RefSeq" id="WP_166098926.1">
    <property type="nucleotide sequence ID" value="NZ_JAADJT010000001.1"/>
</dbReference>
<evidence type="ECO:0000259" key="2">
    <source>
        <dbReference type="Pfam" id="PF14252"/>
    </source>
</evidence>
<feature type="domain" description="Bacterial Ig-like" evidence="3">
    <location>
        <begin position="2470"/>
        <end position="2563"/>
    </location>
</feature>
<name>A0ABX0FG65_9BURK</name>
<feature type="domain" description="Bacterial Ig-like" evidence="3">
    <location>
        <begin position="2166"/>
        <end position="2259"/>
    </location>
</feature>
<feature type="domain" description="Bacterial Ig-like" evidence="3">
    <location>
        <begin position="3081"/>
        <end position="3174"/>
    </location>
</feature>
<comment type="caution">
    <text evidence="4">The sequence shown here is derived from an EMBL/GenBank/DDBJ whole genome shotgun (WGS) entry which is preliminary data.</text>
</comment>
<feature type="domain" description="Bacterial Ig-like" evidence="3">
    <location>
        <begin position="1554"/>
        <end position="1647"/>
    </location>
</feature>
<dbReference type="Gene3D" id="2.150.10.10">
    <property type="entry name" value="Serralysin-like metalloprotease, C-terminal"/>
    <property type="match status" value="1"/>
</dbReference>
<accession>A0ABX0FG65</accession>
<dbReference type="PANTHER" id="PTHR34677:SF3">
    <property type="entry name" value="BACTERIAL IG-LIKE DOMAIN-CONTAINING PROTEIN"/>
    <property type="match status" value="1"/>
</dbReference>
<feature type="domain" description="Bacterial Ig-like" evidence="3">
    <location>
        <begin position="1148"/>
        <end position="1241"/>
    </location>
</feature>
<feature type="domain" description="Bacterial Ig-like" evidence="3">
    <location>
        <begin position="2775"/>
        <end position="2869"/>
    </location>
</feature>
<proteinExistence type="predicted"/>
<dbReference type="EMBL" id="JAADJT010000001">
    <property type="protein sequence ID" value="NGZ83497.1"/>
    <property type="molecule type" value="Genomic_DNA"/>
</dbReference>
<evidence type="ECO:0000259" key="1">
    <source>
        <dbReference type="Pfam" id="PF13946"/>
    </source>
</evidence>
<dbReference type="InterPro" id="IPR044048">
    <property type="entry name" value="Big_12"/>
</dbReference>
<feature type="domain" description="Bacterial Ig-like" evidence="3">
    <location>
        <begin position="2570"/>
        <end position="2669"/>
    </location>
</feature>
<dbReference type="Pfam" id="PF00353">
    <property type="entry name" value="HemolysinCabind"/>
    <property type="match status" value="3"/>
</dbReference>
<feature type="domain" description="DUF4214" evidence="1">
    <location>
        <begin position="4268"/>
        <end position="4323"/>
    </location>
</feature>
<evidence type="ECO:0000313" key="5">
    <source>
        <dbReference type="Proteomes" id="UP000666369"/>
    </source>
</evidence>
<feature type="domain" description="Bacterial Ig-like" evidence="3">
    <location>
        <begin position="3385"/>
        <end position="3476"/>
    </location>
</feature>
<keyword evidence="5" id="KW-1185">Reference proteome</keyword>
<feature type="domain" description="Bacterial Ig-like" evidence="3">
    <location>
        <begin position="1247"/>
        <end position="1340"/>
    </location>
</feature>
<feature type="domain" description="Bacterial Ig-like" evidence="3">
    <location>
        <begin position="1046"/>
        <end position="1144"/>
    </location>
</feature>
<feature type="domain" description="DUF4347" evidence="2">
    <location>
        <begin position="11"/>
        <end position="169"/>
    </location>
</feature>
<feature type="domain" description="Bacterial Ig-like" evidence="3">
    <location>
        <begin position="1858"/>
        <end position="1952"/>
    </location>
</feature>
<dbReference type="Pfam" id="PF13946">
    <property type="entry name" value="DUF4214"/>
    <property type="match status" value="1"/>
</dbReference>
<sequence length="4348" mass="422022">MSKQESTYRSVLFIDAGVADAQQLIAGAADDVLVVKLAAWRDGVEQIADVLRRHQGLDSIQIVSHGEAGRLQLGTATLDQAHLDHYAAALNEWGGALRDGGDLLIYGCDVAQGTLGTAFVDALALASGADVAASTDLTGAHGNWDLEYSTGVIQAASAIGAAAQQGYAGDLGLVNNGVNGTITFNTASDVVLLNASGLAAGAVVHVDNVASSGLDLYAQSSNGGGVTVLNANGNSLIGLPLSDDRLTVNGSLLSWVNYVDLRANSGVFDMVSLKLGSGGLLGNLLGTVVYTVYALDANYQPTGVGVSLLSLVINEYGLLNFASMANFKGIYGVRIVNPLGLEVGIDDVTIANARPANSVTSAAYDAGAGVLTISATGINSGDAIDPGKFTVTGQGGATYTLTSPVVSAASATSVSITLNAADKLAIGGILNKNGAAGVDGTSFNLAAAANWDGNLSGGQDLTGNPITVSNVQLPTITSASYNATTHVLTVSGSNLVGVSGAANDITVAALSLRGEGGVSRALSTTGNVEVSSATSFSVTLSGADIAAVELLLNKSGTQSAGGTTYLLSAGDDWNSSIGNTSIAVSGALVVVGNVANSAPTITGAAAAGVGDNATLQPFGNVTVADINGDNVSMTISYNGANGTLSGGGLSGSAGSYTLSAATPAALTAQLKALVFTPTANQAAVGVGVNTTFTLTATDSNGAASAANSSTVITATSVNDAPQFSGTAAGQGMAAGGSVHPFGAVVLSDPDVGASVIVTITPDSAAKGAFTPASLSASGFSTVDGGVTYTHAAAAPGAAQAALQALVYQSTAGMNATTTFTVSINDGSVIVSNSATSVVSATSSATVALTVAFSNDSGVSNSDLITKFAAQTISGTLSAGLAAGESVQVSLDNGATWSTASAGVGASSWQLAGQTLSGAGTLQVRVTNIGGSGTPLSVGYALDTTAPTTTGASVAFSADTGASPTDLVTRTAAQNISGTLSANLAASEHVEVSLDNGATWSTASGSAGSNAWALAGQTISGANTLQVRVVDAAGNAGAATSSAYALDTSAPSVSLSSNVGVLKSGESALITVTFSEAPSGLALGDFSATGGTLANLVATANPNVYTVEFTPNAGLSGLLGSVALTAGSYTDLAGNNGGGATSANISITTLGPSVLITSDAATLKTGETAHITFTFSSVPVGFAANDVSVSGGALSGLAVTANPLVYTALFTPGANVSANATISVAGGSYTDVPGNQGGGASSLPIAVDTKAPTLAITSDLAAVHSGDVANITFTFSELPLGFTSGDIVTTGGTLSGFTVGANPLVYTAVFTPDAGVAGAAASITVTGGGYTDLAGNAGIAGATPSISIDTLAPTVVASTVAFSADTGASNTDLVTRTAAQTVSGTLNAALSAGEVVQVSLDHGQTWVNASAAVGATTWSLGGRMLAGSDTLQVRVNDAVGNHGAVFSAAYVLDTTAPTVTLSSNAAALRAGQSANLTFTFSEAPSNFSTASLDVAGGSVGGLAATGDPLVYTAVFTPTAGQSGINATVAVKAAGYADLAGNNGQASATVPIAVNTALPTLAITSNAAALKSGETAQISFTFSQTPSGFDASDITVANGALSGLTATANPLVYTALFTPAAGLASGAATISVAAASYNDVFGNSGGGGSMLPIGIDTLAPSVAISSSAGAVKAGETAVISFTFSETPVGFTAGDIVTTGGTLSGLAVSANPLVYTALFTPTAGLQNTSASITIAGGAYTDLAGNGATASSTPSLSIDTQAPTAVANLVLFSADNGGSATDLVTNVAAQTISGTLASALGAGEIVEVSLNNGASWSSASVGAGNSWTLAGQTLSASNVLQVRVSDAAGNHGAAYAVGYVLDTQAPTAVVTSSAAALKAGETATISFTFSEAPVGFSVADLSVNGGTLSGFAASANPLVYTAVFTPTAGVDGGSGVVSITAGGYTDLAGNAGAGATLPAIAIDTQAPATSGASVVFSSDSGSAGDLVTNVAAQNLSGTVSANLQAGEVVEVSLNNGASWIAASAATGGNAWSLAGQTLASGAGQQVQVRVSDAAGNHGAAYGAGYTLDQAAPTLSIASSKAVLNSADAPLITFTFSEAPVGFDATDITVGGGALSGFTATANPLVYTAVFTPQAGQAAGVGTIAVAAGAYADLAGNAGLAAAVTPLSYATVAPGLAISSSSSALKAGETATISFKFSAAPVGFAADDIVVSGGTLSGLAATADPLVYSAVFTPSAGLAAGNAAISVASGLFTDAQLNAGVGGSMAPIHIDTVAPTLTIASSAAALNGAGTALITFSFSEAPAVFSLGDIAVSNGALSGLTQTANPLVYTAVFTPAANVAAGNAVISVAAGAYADLAGNGGLAGAPPSISVDTLAPALVGGSVLFSADTGSSNTDLITRTAAQTIGGTLSGGVLAAGDVVEVSLNNGVDWIAATGAGNGWSLTGQTLSGSGTLQVRVSDAAGNHGAVSSHAYVLDTTAPTVTVGSDLASLRTGQSATISFTFSEAPAGFALGDLIASGGTLSGFTATANPLVYTVLLTPTPGYTGAASVTLGNNLYADAAGNTGSGGATPSISVDTLAPSLSIVSSASALKIGETATITFTFSDAPLGFSLADISAANGTLSGLAASADPLVYTATFTPTAGTASASTTISVAAGLYTDLAGNPGAVASSGAIAIDTLAPATTGATVAFSADNGASGSDLVTNALSQVISGTLSAPLAAGEQVQVSLDNGAHWLPALASAGSNLWALSPQLLSGSGTLQVRVADAAGNTGAAFSAGYVLDLVAPTMTVTSSAAAVKAGEAATLTFTFSEAPSGFTQADLVPLNGTLSGFAVGADPRVYTALFTPNAGLGGALAGVTLAAGLYTDVAGNAGAAVASPLIAVDTAPPALLITSSAANLKIGELATITFTFSEAPLGFTGADVAVTGGTLSGFGLTANPLVYTALFTPTPGVAGGSASITVGGGSYLDAAGNAGLAAAVAPIAFSTLAPTTGGATVVFSADTGASPTDLLTNNPLQTISGTVNANLAAGEIVEVSFDNGVSWTSAVSAPGANGWSLAPMLLSGSGTLQVRVTDAANNHGAATTLAFVLDTLAPGVAITSSAATLKAGDSATLTFTFSEAPQGFVDTDLVLAGGTLSGFAASANPRVYTAVFTPTPGYSGAAGVLLPAGAYTDAAGNLGVGASGPAISIDAQPPTLVITSSSAALKAGDTALISFTFSEAPLGFAVGDVTVGGGTLSGFTVSANPLVYTAVFTPTAGLAAGAAVISVAANVYGDAAGNSGGAGGSPSVAIDTLAPAAVSGTPSFSADTGSSGTDLVTSTAAQIVSGTLSAPMAAGDTVMVSFDDGANWIQAVTSVGASSWSLGHTLSGSGVLRVRVLDAAGNHSADTATAYAFDQSVPTVIISSNMATANGVTPAIISFTFSEAPTGFGAGDVVVAGGTLGPITASANPLVYTATFTPTSGVASGSATISVTGGYADAAGNNGSAGTIPSLQIDTVAPTATAGGVQLLNDSGTSGDLITNNPSQDVSGTLSAPLAAGDVVQVSLNNGASWATASVSGTSWTLAGVTLAGSGTLLVRVADAAGNASTASATPFVVDTQAPTVTISSSNAALSAGQSAVLTLTLSDAGVLTLADVIVSGGTLSNFSGSGTSYTVTLTPAADSTVPVSVSVAGHLFSDAAGNANVAATPLVLAVNTTPPQAGTPTLVDGVQIRTLDGIDARTGLATRAFSVPVVTSTRPEDTSTEHATLADIPIGIAPNAQGVGTTLTVSLPVGVGFEASGPASLLSGGMALTDLIGRIDDHTAAGQATQAMMESQARQYLAGLDAAVQQQHATLTLNAAGVADGATILVNGDALAPSGGPRQGDLAPGATSIELVVDARLLPPGIGLQMDHIDFAAIIGTATVSGGAGKNFIIGDGAAQHIVLTTGSDDDTLFGNDGDDVLGSAAGNDHLDGGNGNDILFAGRGNDVLAGGAGGDVLQGGRSDSGQWQFYLKDGKVVGQHQMALTGAGAMEALQAAELNHDVAQLGFSAAGATHLQDLSLLYHAAFQRAPDLVGLSFWSTKDMTVQQLAEGFLVAPEARAGLMTLSNQDYVAALLQNSVGRAATAAESANWVAKLDAAAPGDLTTRAGVFADIALSAEHKALWVTADGVTLGGELLTQEQGWIANSGDDRLDGGAGSDLLVGGDGVDTVVYAGAASGYSMSLSAAGDVMIVEPDGARDTVRLIERGEFNGATLDLGFTQAGKATLQEIGMLYQLTLDRAGDFSGFGHWVDSGAHGSDLARGFIESAEFSQRYGAMDDAAFVNLLYQNATQHDAGATALAQWDVYLDSHSRADLVALLAVDATLVGTQFGTSGLNLIGSL</sequence>
<protein>
    <submittedName>
        <fullName evidence="4">DUF4347 domain-containing protein</fullName>
    </submittedName>
</protein>